<dbReference type="EMBL" id="VLKN01000001">
    <property type="protein sequence ID" value="TWI05943.1"/>
    <property type="molecule type" value="Genomic_DNA"/>
</dbReference>
<gene>
    <name evidence="2" type="ORF">IP90_00205</name>
</gene>
<evidence type="ECO:0000256" key="1">
    <source>
        <dbReference type="SAM" id="Phobius"/>
    </source>
</evidence>
<keyword evidence="1" id="KW-0472">Membrane</keyword>
<evidence type="ECO:0000313" key="2">
    <source>
        <dbReference type="EMBL" id="TWI05943.1"/>
    </source>
</evidence>
<feature type="transmembrane region" description="Helical" evidence="1">
    <location>
        <begin position="296"/>
        <end position="314"/>
    </location>
</feature>
<organism evidence="2 3">
    <name type="scientific">Luteimonas cucumeris</name>
    <dbReference type="NCBI Taxonomy" id="985012"/>
    <lineage>
        <taxon>Bacteria</taxon>
        <taxon>Pseudomonadati</taxon>
        <taxon>Pseudomonadota</taxon>
        <taxon>Gammaproteobacteria</taxon>
        <taxon>Lysobacterales</taxon>
        <taxon>Lysobacteraceae</taxon>
        <taxon>Luteimonas</taxon>
    </lineage>
</organism>
<feature type="transmembrane region" description="Helical" evidence="1">
    <location>
        <begin position="116"/>
        <end position="133"/>
    </location>
</feature>
<keyword evidence="3" id="KW-1185">Reference proteome</keyword>
<reference evidence="2 3" key="1">
    <citation type="journal article" date="2015" name="Stand. Genomic Sci.">
        <title>Genomic Encyclopedia of Bacterial and Archaeal Type Strains, Phase III: the genomes of soil and plant-associated and newly described type strains.</title>
        <authorList>
            <person name="Whitman W.B."/>
            <person name="Woyke T."/>
            <person name="Klenk H.P."/>
            <person name="Zhou Y."/>
            <person name="Lilburn T.G."/>
            <person name="Beck B.J."/>
            <person name="De Vos P."/>
            <person name="Vandamme P."/>
            <person name="Eisen J.A."/>
            <person name="Garrity G."/>
            <person name="Hugenholtz P."/>
            <person name="Kyrpides N.C."/>
        </authorList>
    </citation>
    <scope>NUCLEOTIDE SEQUENCE [LARGE SCALE GENOMIC DNA]</scope>
    <source>
        <strain evidence="2 3">CGMCC 1.10821</strain>
    </source>
</reference>
<name>A0A562LE76_9GAMM</name>
<dbReference type="AlphaFoldDB" id="A0A562LE76"/>
<evidence type="ECO:0000313" key="3">
    <source>
        <dbReference type="Proteomes" id="UP000315167"/>
    </source>
</evidence>
<sequence length="448" mass="49631">MNTDTMAAAARRSSRGWWLPAGVFAVVLLAQWPLLFNPGYFSHDELQWAAFAQRGTTVGWFDLDVFQYRPLTFNLWLWLSHGLFDTPQLFHALLVAWGSVNAVLLYTAGRRFGMQAWPAAFGAAAFALGPYAAYTHGWIGTLGDLLWLSCALLAVLGTQLARSHIAAAVWVALWTACGLLSKEAALAIPALLAVAWWFDERKPRWLVVAIASGTIAAFYLALRLEVLLYMPREGAQYTIGLANVPLRWLEYQLFPPIFPLLEVFTTFRRGFGWPLVIATLLWLGMCFALWQAGNRLLALFLFGGIAALAPVLPMASSWNQYAYGFAAVTAMCIAAAWPHTTRVGRFAITVFATLVVLHGAVVMLRMYQVGRVQSVFSPALADAVEHHRAATPLRLRIGDGAKDWIFRRLTHDIPEYQGVAIGERVRLVGDGETAEYVIEADGHLIPLR</sequence>
<dbReference type="Proteomes" id="UP000315167">
    <property type="component" value="Unassembled WGS sequence"/>
</dbReference>
<comment type="caution">
    <text evidence="2">The sequence shown here is derived from an EMBL/GenBank/DDBJ whole genome shotgun (WGS) entry which is preliminary data.</text>
</comment>
<feature type="transmembrane region" description="Helical" evidence="1">
    <location>
        <begin position="346"/>
        <end position="364"/>
    </location>
</feature>
<feature type="transmembrane region" description="Helical" evidence="1">
    <location>
        <begin position="89"/>
        <end position="109"/>
    </location>
</feature>
<feature type="transmembrane region" description="Helical" evidence="1">
    <location>
        <begin position="204"/>
        <end position="222"/>
    </location>
</feature>
<feature type="transmembrane region" description="Helical" evidence="1">
    <location>
        <begin position="271"/>
        <end position="290"/>
    </location>
</feature>
<keyword evidence="1" id="KW-1133">Transmembrane helix</keyword>
<feature type="transmembrane region" description="Helical" evidence="1">
    <location>
        <begin position="321"/>
        <end position="340"/>
    </location>
</feature>
<feature type="transmembrane region" description="Helical" evidence="1">
    <location>
        <begin position="168"/>
        <end position="198"/>
    </location>
</feature>
<keyword evidence="1" id="KW-0812">Transmembrane</keyword>
<evidence type="ECO:0008006" key="4">
    <source>
        <dbReference type="Google" id="ProtNLM"/>
    </source>
</evidence>
<feature type="transmembrane region" description="Helical" evidence="1">
    <location>
        <begin position="16"/>
        <end position="36"/>
    </location>
</feature>
<accession>A0A562LE76</accession>
<protein>
    <recommendedName>
        <fullName evidence="4">Glycosyltransferase RgtA/B/C/D-like domain-containing protein</fullName>
    </recommendedName>
</protein>
<proteinExistence type="predicted"/>